<evidence type="ECO:0000256" key="4">
    <source>
        <dbReference type="ARBA" id="ARBA00022833"/>
    </source>
</evidence>
<dbReference type="Pfam" id="PF12323">
    <property type="entry name" value="HTH_OrfB_IS605"/>
    <property type="match status" value="1"/>
</dbReference>
<evidence type="ECO:0000256" key="1">
    <source>
        <dbReference type="ARBA" id="ARBA00008761"/>
    </source>
</evidence>
<keyword evidence="6" id="KW-0233">DNA recombination</keyword>
<comment type="caution">
    <text evidence="10">The sequence shown here is derived from an EMBL/GenBank/DDBJ whole genome shotgun (WGS) entry which is preliminary data.</text>
</comment>
<dbReference type="GO" id="GO:0032196">
    <property type="term" value="P:transposition"/>
    <property type="evidence" value="ECO:0007669"/>
    <property type="project" value="UniProtKB-KW"/>
</dbReference>
<keyword evidence="4" id="KW-0862">Zinc</keyword>
<dbReference type="GO" id="GO:0003677">
    <property type="term" value="F:DNA binding"/>
    <property type="evidence" value="ECO:0007669"/>
    <property type="project" value="UniProtKB-KW"/>
</dbReference>
<keyword evidence="3" id="KW-0479">Metal-binding</keyword>
<evidence type="ECO:0000256" key="6">
    <source>
        <dbReference type="ARBA" id="ARBA00023172"/>
    </source>
</evidence>
<dbReference type="AlphaFoldDB" id="A0A3M0LWY2"/>
<proteinExistence type="inferred from homology"/>
<evidence type="ECO:0000256" key="3">
    <source>
        <dbReference type="ARBA" id="ARBA00022723"/>
    </source>
</evidence>
<evidence type="ECO:0000256" key="5">
    <source>
        <dbReference type="ARBA" id="ARBA00023125"/>
    </source>
</evidence>
<reference evidence="10 11" key="1">
    <citation type="submission" date="2018-07" db="EMBL/GenBank/DDBJ databases">
        <authorList>
            <person name="Zhang Y."/>
            <person name="Wang L."/>
            <person name="Ma S."/>
        </authorList>
    </citation>
    <scope>NUCLEOTIDE SEQUENCE [LARGE SCALE GENOMIC DNA]</scope>
    <source>
        <strain evidence="10 11">4-2</strain>
    </source>
</reference>
<keyword evidence="5" id="KW-0238">DNA-binding</keyword>
<evidence type="ECO:0000259" key="7">
    <source>
        <dbReference type="Pfam" id="PF01385"/>
    </source>
</evidence>
<dbReference type="NCBIfam" id="NF040570">
    <property type="entry name" value="guided_TnpB"/>
    <property type="match status" value="1"/>
</dbReference>
<name>A0A3M0LWY2_9RHOB</name>
<dbReference type="EMBL" id="QOKZ01000022">
    <property type="protein sequence ID" value="RMC30029.1"/>
    <property type="molecule type" value="Genomic_DNA"/>
</dbReference>
<gene>
    <name evidence="10" type="ORF">C9E81_22115</name>
</gene>
<evidence type="ECO:0000313" key="11">
    <source>
        <dbReference type="Proteomes" id="UP000273516"/>
    </source>
</evidence>
<comment type="similarity">
    <text evidence="1">In the C-terminal section; belongs to the transposase 35 family.</text>
</comment>
<evidence type="ECO:0000313" key="10">
    <source>
        <dbReference type="EMBL" id="RMC30029.1"/>
    </source>
</evidence>
<dbReference type="GO" id="GO:0046872">
    <property type="term" value="F:metal ion binding"/>
    <property type="evidence" value="ECO:0007669"/>
    <property type="project" value="UniProtKB-KW"/>
</dbReference>
<evidence type="ECO:0000256" key="2">
    <source>
        <dbReference type="ARBA" id="ARBA00022578"/>
    </source>
</evidence>
<evidence type="ECO:0000259" key="8">
    <source>
        <dbReference type="Pfam" id="PF07282"/>
    </source>
</evidence>
<organism evidence="10 11">
    <name type="scientific">Paracoccus alkanivorans</name>
    <dbReference type="NCBI Taxonomy" id="2116655"/>
    <lineage>
        <taxon>Bacteria</taxon>
        <taxon>Pseudomonadati</taxon>
        <taxon>Pseudomonadota</taxon>
        <taxon>Alphaproteobacteria</taxon>
        <taxon>Rhodobacterales</taxon>
        <taxon>Paracoccaceae</taxon>
        <taxon>Paracoccus</taxon>
    </lineage>
</organism>
<dbReference type="Pfam" id="PF01385">
    <property type="entry name" value="OrfB_IS605"/>
    <property type="match status" value="1"/>
</dbReference>
<dbReference type="InterPro" id="IPR010095">
    <property type="entry name" value="Cas12f1-like_TNB"/>
</dbReference>
<dbReference type="Proteomes" id="UP000273516">
    <property type="component" value="Unassembled WGS sequence"/>
</dbReference>
<feature type="domain" description="Transposase putative helix-turn-helix" evidence="9">
    <location>
        <begin position="32"/>
        <end position="73"/>
    </location>
</feature>
<accession>A0A3M0LWY2</accession>
<keyword evidence="2" id="KW-0815">Transposition</keyword>
<feature type="domain" description="Probable transposase IS891/IS1136/IS1341" evidence="7">
    <location>
        <begin position="216"/>
        <end position="321"/>
    </location>
</feature>
<dbReference type="OrthoDB" id="7867060at2"/>
<dbReference type="GO" id="GO:0006310">
    <property type="term" value="P:DNA recombination"/>
    <property type="evidence" value="ECO:0007669"/>
    <property type="project" value="UniProtKB-KW"/>
</dbReference>
<protein>
    <submittedName>
        <fullName evidence="10">Transposase</fullName>
    </submittedName>
</protein>
<evidence type="ECO:0000259" key="9">
    <source>
        <dbReference type="Pfam" id="PF12323"/>
    </source>
</evidence>
<keyword evidence="11" id="KW-1185">Reference proteome</keyword>
<dbReference type="Pfam" id="PF07282">
    <property type="entry name" value="Cas12f1-like_TNB"/>
    <property type="match status" value="1"/>
</dbReference>
<dbReference type="InterPro" id="IPR021027">
    <property type="entry name" value="Transposase_put_HTH"/>
</dbReference>
<dbReference type="InterPro" id="IPR001959">
    <property type="entry name" value="Transposase"/>
</dbReference>
<sequence>MVGDPIPLRVDSCGKRTVSFEVRAPVAYFQNMEAIRGHVYRLKPTREQEVLLAQTAGVVRLVYNLALEQRRTWGGRPYGGGASRNFGARGMSGELSDLRKAFSWIGSVSQTAQNQALIDLDRAYANFFEGRAGYPKPRKRNVHDVFRHVGREISIRRLNSRWSEVRIPKIGWIRYRDCRTLRKMGDGRLNIRNATIRRVAGGGWEISIATRCEIAERPVPEACIGVDRGVAVPYALSTGQLEHLPGSVEKRDATIRRAQKQLSRRRRGSQRHAKARRRLARLKARDARARAHTAHVLARRLANEHGMVAIEDLRIRNMTRSARGTMEEPGKNVAQKAGLNRAILNVGWFGFERMLAYKLEESGGVLVKVPAAYTSQACAACGHVDAGNRDSQAIFSCTSCGAAANADVNAAKIILSLALDPDRYRRGSTPLLDVEGKAQAPCEASTRSLGERLDAVAWERENPGPSGPGRC</sequence>
<feature type="domain" description="Cas12f1-like TNB" evidence="8">
    <location>
        <begin position="348"/>
        <end position="414"/>
    </location>
</feature>